<dbReference type="GO" id="GO:0015074">
    <property type="term" value="P:DNA integration"/>
    <property type="evidence" value="ECO:0007669"/>
    <property type="project" value="InterPro"/>
</dbReference>
<dbReference type="Proteomes" id="UP000691718">
    <property type="component" value="Unassembled WGS sequence"/>
</dbReference>
<accession>A0A8S3Y6V9</accession>
<feature type="domain" description="Tyr recombinase" evidence="2">
    <location>
        <begin position="279"/>
        <end position="484"/>
    </location>
</feature>
<evidence type="ECO:0000313" key="3">
    <source>
        <dbReference type="EMBL" id="CAG5052838.1"/>
    </source>
</evidence>
<evidence type="ECO:0000256" key="1">
    <source>
        <dbReference type="SAM" id="MobiDB-lite"/>
    </source>
</evidence>
<sequence length="495" mass="55441">MQKYMPFENVPRLIAPTLNPECISAISASMLKRDTIIKEKQKQIAAVLTAIGSGLESILKNGDKIEIIRNINDASKLLCDYFQSETNNRKILITNAVNHNLKETLKGANKDFKLAGPSSVEHQAGGEESNQAQKQAAATTTETTASSTILEVPTPQITALSSQEPIFDGRSALRQKFLSTGIGEEATNIMLNSVSENTLRQYLPYLRDWLIYCSSNNISTNTANISQIITYLTVKFDEGMSYGSLNSIRSALSLLIGSHIGINDQIKRLFKGFYRLRPNNPKYQFTWNVSEVFNYLELHQMDTKDVKFQTKKTAMLFALATGQRAQTLASVEIDKIKIENDKICITISKLLKTSGPYRQQPLLVLPFFDLKPNVCPARAVINYLKLTEQIRGNIKNLFISFKKPYRGVSVSTISRWIKDILKESGIDVNIFSAHSTRHASTSAAFHTGVSIDIIRKSAGWTENSICFARFYNRPILNNKDTIYANAVFKNINIDD</sequence>
<dbReference type="Pfam" id="PF00589">
    <property type="entry name" value="Phage_integrase"/>
    <property type="match status" value="1"/>
</dbReference>
<dbReference type="GO" id="GO:0006310">
    <property type="term" value="P:DNA recombination"/>
    <property type="evidence" value="ECO:0007669"/>
    <property type="project" value="InterPro"/>
</dbReference>
<organism evidence="3 4">
    <name type="scientific">Parnassius apollo</name>
    <name type="common">Apollo butterfly</name>
    <name type="synonym">Papilio apollo</name>
    <dbReference type="NCBI Taxonomy" id="110799"/>
    <lineage>
        <taxon>Eukaryota</taxon>
        <taxon>Metazoa</taxon>
        <taxon>Ecdysozoa</taxon>
        <taxon>Arthropoda</taxon>
        <taxon>Hexapoda</taxon>
        <taxon>Insecta</taxon>
        <taxon>Pterygota</taxon>
        <taxon>Neoptera</taxon>
        <taxon>Endopterygota</taxon>
        <taxon>Lepidoptera</taxon>
        <taxon>Glossata</taxon>
        <taxon>Ditrysia</taxon>
        <taxon>Papilionoidea</taxon>
        <taxon>Papilionidae</taxon>
        <taxon>Parnassiinae</taxon>
        <taxon>Parnassini</taxon>
        <taxon>Parnassius</taxon>
        <taxon>Parnassius</taxon>
    </lineage>
</organism>
<dbReference type="EMBL" id="CAJQZP010001537">
    <property type="protein sequence ID" value="CAG5052838.1"/>
    <property type="molecule type" value="Genomic_DNA"/>
</dbReference>
<feature type="compositionally biased region" description="Low complexity" evidence="1">
    <location>
        <begin position="131"/>
        <end position="145"/>
    </location>
</feature>
<proteinExistence type="predicted"/>
<protein>
    <submittedName>
        <fullName evidence="3">(apollo) hypothetical protein</fullName>
    </submittedName>
</protein>
<evidence type="ECO:0000259" key="2">
    <source>
        <dbReference type="PROSITE" id="PS51898"/>
    </source>
</evidence>
<comment type="caution">
    <text evidence="3">The sequence shown here is derived from an EMBL/GenBank/DDBJ whole genome shotgun (WGS) entry which is preliminary data.</text>
</comment>
<name>A0A8S3Y6V9_PARAO</name>
<gene>
    <name evidence="3" type="ORF">PAPOLLO_LOCUS25481</name>
</gene>
<dbReference type="PANTHER" id="PTHR35617">
    <property type="entry name" value="PHAGE_INTEGRASE DOMAIN-CONTAINING PROTEIN"/>
    <property type="match status" value="1"/>
</dbReference>
<keyword evidence="4" id="KW-1185">Reference proteome</keyword>
<feature type="region of interest" description="Disordered" evidence="1">
    <location>
        <begin position="116"/>
        <end position="148"/>
    </location>
</feature>
<dbReference type="PANTHER" id="PTHR35617:SF3">
    <property type="entry name" value="CORE-BINDING (CB) DOMAIN-CONTAINING PROTEIN"/>
    <property type="match status" value="1"/>
</dbReference>
<dbReference type="GO" id="GO:0003677">
    <property type="term" value="F:DNA binding"/>
    <property type="evidence" value="ECO:0007669"/>
    <property type="project" value="InterPro"/>
</dbReference>
<reference evidence="3" key="1">
    <citation type="submission" date="2021-04" db="EMBL/GenBank/DDBJ databases">
        <authorList>
            <person name="Tunstrom K."/>
        </authorList>
    </citation>
    <scope>NUCLEOTIDE SEQUENCE</scope>
</reference>
<dbReference type="PROSITE" id="PS51898">
    <property type="entry name" value="TYR_RECOMBINASE"/>
    <property type="match status" value="1"/>
</dbReference>
<dbReference type="OrthoDB" id="6769862at2759"/>
<dbReference type="AlphaFoldDB" id="A0A8S3Y6V9"/>
<evidence type="ECO:0000313" key="4">
    <source>
        <dbReference type="Proteomes" id="UP000691718"/>
    </source>
</evidence>
<dbReference type="InterPro" id="IPR002104">
    <property type="entry name" value="Integrase_catalytic"/>
</dbReference>